<name>A0A1G8H665_9NOCA</name>
<dbReference type="OrthoDB" id="153509at85025"/>
<feature type="region of interest" description="Disordered" evidence="1">
    <location>
        <begin position="285"/>
        <end position="334"/>
    </location>
</feature>
<protein>
    <submittedName>
        <fullName evidence="2">Uncharacterized protein</fullName>
    </submittedName>
</protein>
<evidence type="ECO:0000256" key="1">
    <source>
        <dbReference type="SAM" id="MobiDB-lite"/>
    </source>
</evidence>
<dbReference type="RefSeq" id="WP_072740203.1">
    <property type="nucleotide sequence ID" value="NZ_CP048813.1"/>
</dbReference>
<proteinExistence type="predicted"/>
<sequence>MSRSDRRRAVAAAAIACLGAGALIGGNSGPVLASWQDSNWGAATFGVDPDYVPVGYARARSSNAFIDRLITSGEFPGAQALRDQTARGTTATGWQSFSSSGFLGLFNISAEGNSCASYYSADATSCRPELGVNDASASSQMRNLVVRNTALSGNSVETTGVFSTSALCPADGSPPQAGPLTGGTLRVLNSTVAIPGPNASTPINVTGLLRSYVGTLTHVQTTTGTSAVSRLRLQLEERLLLGLVPQWRMDMNVLSADCAIGSAPGPLASIAGPMPMSPEQVMTADEVSIESDTDSGPAESGAGEPGAGEPGAGDTENGESEAAESGGAPAGPVSVVFGRPFDIHDADGTRVATGTVDDASWDSTSRLAVRMRVEDVVEQLAAPEAADFRAVSEGVGRKVGAADLGDRNGFPSRLRPGLDYDGWVGMDVGAGPASAMLWHPEGTPGWYFTLPPVSPPAGTGPPVSTGAPAAPPPTEPPPAEPPVATVVPTTTETPTAEPAPPVEPVASDQATPATSTTTTTTRSPRRRLRTG</sequence>
<feature type="compositionally biased region" description="Low complexity" evidence="1">
    <location>
        <begin position="323"/>
        <end position="332"/>
    </location>
</feature>
<dbReference type="Proteomes" id="UP000183263">
    <property type="component" value="Unassembled WGS sequence"/>
</dbReference>
<feature type="compositionally biased region" description="Pro residues" evidence="1">
    <location>
        <begin position="469"/>
        <end position="481"/>
    </location>
</feature>
<evidence type="ECO:0000313" key="2">
    <source>
        <dbReference type="EMBL" id="SDI02049.1"/>
    </source>
</evidence>
<reference evidence="2 3" key="1">
    <citation type="submission" date="2016-10" db="EMBL/GenBank/DDBJ databases">
        <authorList>
            <person name="de Groot N.N."/>
        </authorList>
    </citation>
    <scope>NUCLEOTIDE SEQUENCE [LARGE SCALE GENOMIC DNA]</scope>
    <source>
        <strain evidence="2 3">DSM 44892</strain>
    </source>
</reference>
<accession>A0A1G8H665</accession>
<feature type="region of interest" description="Disordered" evidence="1">
    <location>
        <begin position="451"/>
        <end position="531"/>
    </location>
</feature>
<evidence type="ECO:0000313" key="3">
    <source>
        <dbReference type="Proteomes" id="UP000183263"/>
    </source>
</evidence>
<dbReference type="AlphaFoldDB" id="A0A1G8H665"/>
<keyword evidence="3" id="KW-1185">Reference proteome</keyword>
<organism evidence="2 3">
    <name type="scientific">Rhodococcus triatomae</name>
    <dbReference type="NCBI Taxonomy" id="300028"/>
    <lineage>
        <taxon>Bacteria</taxon>
        <taxon>Bacillati</taxon>
        <taxon>Actinomycetota</taxon>
        <taxon>Actinomycetes</taxon>
        <taxon>Mycobacteriales</taxon>
        <taxon>Nocardiaceae</taxon>
        <taxon>Rhodococcus</taxon>
    </lineage>
</organism>
<feature type="compositionally biased region" description="Low complexity" evidence="1">
    <location>
        <begin position="482"/>
        <end position="496"/>
    </location>
</feature>
<gene>
    <name evidence="2" type="ORF">SAMN05444695_104327</name>
</gene>
<feature type="compositionally biased region" description="Low complexity" evidence="1">
    <location>
        <begin position="504"/>
        <end position="522"/>
    </location>
</feature>
<dbReference type="EMBL" id="FNDN01000004">
    <property type="protein sequence ID" value="SDI02049.1"/>
    <property type="molecule type" value="Genomic_DNA"/>
</dbReference>